<evidence type="ECO:0000313" key="4">
    <source>
        <dbReference type="Proteomes" id="UP000010478"/>
    </source>
</evidence>
<name>K9VMD2_9CYAN</name>
<dbReference type="NCBIfam" id="TIGR02271">
    <property type="entry name" value="YsnF/AvaK domain"/>
    <property type="match status" value="1"/>
</dbReference>
<dbReference type="PANTHER" id="PTHR38463">
    <property type="entry name" value="STRESS RESPONSE PROTEIN YSNF"/>
    <property type="match status" value="1"/>
</dbReference>
<dbReference type="InterPro" id="IPR011033">
    <property type="entry name" value="PRC_barrel-like_sf"/>
</dbReference>
<dbReference type="STRING" id="179408.Osc7112_4070"/>
<dbReference type="InterPro" id="IPR019060">
    <property type="entry name" value="DUF2382"/>
</dbReference>
<dbReference type="InterPro" id="IPR027275">
    <property type="entry name" value="PRC-brl_dom"/>
</dbReference>
<reference evidence="3 4" key="1">
    <citation type="submission" date="2012-05" db="EMBL/GenBank/DDBJ databases">
        <title>Finished chromosome of genome of Oscillatoria sp. PCC 7112.</title>
        <authorList>
            <consortium name="US DOE Joint Genome Institute"/>
            <person name="Gugger M."/>
            <person name="Coursin T."/>
            <person name="Rippka R."/>
            <person name="Tandeau De Marsac N."/>
            <person name="Huntemann M."/>
            <person name="Wei C.-L."/>
            <person name="Han J."/>
            <person name="Detter J.C."/>
            <person name="Han C."/>
            <person name="Tapia R."/>
            <person name="Davenport K."/>
            <person name="Daligault H."/>
            <person name="Erkkila T."/>
            <person name="Gu W."/>
            <person name="Munk A.C.C."/>
            <person name="Teshima H."/>
            <person name="Xu Y."/>
            <person name="Chain P."/>
            <person name="Chen A."/>
            <person name="Krypides N."/>
            <person name="Mavromatis K."/>
            <person name="Markowitz V."/>
            <person name="Szeto E."/>
            <person name="Ivanova N."/>
            <person name="Mikhailova N."/>
            <person name="Ovchinnikova G."/>
            <person name="Pagani I."/>
            <person name="Pati A."/>
            <person name="Goodwin L."/>
            <person name="Peters L."/>
            <person name="Pitluck S."/>
            <person name="Woyke T."/>
            <person name="Kerfeld C."/>
        </authorList>
    </citation>
    <scope>NUCLEOTIDE SEQUENCE [LARGE SCALE GENOMIC DNA]</scope>
    <source>
        <strain evidence="3 4">PCC 7112</strain>
    </source>
</reference>
<organism evidence="3 4">
    <name type="scientific">Phormidium nigroviride PCC 7112</name>
    <dbReference type="NCBI Taxonomy" id="179408"/>
    <lineage>
        <taxon>Bacteria</taxon>
        <taxon>Bacillati</taxon>
        <taxon>Cyanobacteriota</taxon>
        <taxon>Cyanophyceae</taxon>
        <taxon>Oscillatoriophycideae</taxon>
        <taxon>Oscillatoriales</taxon>
        <taxon>Oscillatoriaceae</taxon>
        <taxon>Phormidium</taxon>
    </lineage>
</organism>
<sequence length="286" mass="32359">MALQKLADFYPNYQEEIFAGDDIKGFDVYAGDSDEKVGTVYDALVDDTGRFRYLVIDTGIWIFGKKVLLPIGSARFDYGARRVYATGLRSKAQAEQLPAYNELESVDYDREEQVRGVYRNQETAAVSTATPASYDRSSYSYDMDRPLYDTNEQQHQNLKLYEERLIANKQRAKTGEVAVGKRVETETARASVPIEKERVVIDRVTPVEAGRVVSVGDADFQSGEVARIEVYEETADIHKEAFVREEVNVRKEVVRSTVEGEETLRREELDVKTDGTAVVDNKNPKI</sequence>
<proteinExistence type="predicted"/>
<dbReference type="HOGENOM" id="CLU_079871_0_0_3"/>
<dbReference type="OrthoDB" id="510842at2"/>
<evidence type="ECO:0008006" key="5">
    <source>
        <dbReference type="Google" id="ProtNLM"/>
    </source>
</evidence>
<dbReference type="EMBL" id="CP003614">
    <property type="protein sequence ID" value="AFZ08400.1"/>
    <property type="molecule type" value="Genomic_DNA"/>
</dbReference>
<dbReference type="RefSeq" id="WP_015177647.1">
    <property type="nucleotide sequence ID" value="NC_019729.1"/>
</dbReference>
<evidence type="ECO:0000313" key="3">
    <source>
        <dbReference type="EMBL" id="AFZ08400.1"/>
    </source>
</evidence>
<evidence type="ECO:0000259" key="1">
    <source>
        <dbReference type="Pfam" id="PF05239"/>
    </source>
</evidence>
<feature type="domain" description="PRC-barrel" evidence="1">
    <location>
        <begin position="16"/>
        <end position="87"/>
    </location>
</feature>
<gene>
    <name evidence="3" type="ORF">Osc7112_4070</name>
</gene>
<accession>K9VMD2</accession>
<dbReference type="SUPFAM" id="SSF50346">
    <property type="entry name" value="PRC-barrel domain"/>
    <property type="match status" value="1"/>
</dbReference>
<feature type="domain" description="DUF2382" evidence="2">
    <location>
        <begin position="158"/>
        <end position="271"/>
    </location>
</feature>
<dbReference type="eggNOG" id="COG3861">
    <property type="taxonomic scope" value="Bacteria"/>
</dbReference>
<dbReference type="KEGG" id="oni:Osc7112_4070"/>
<dbReference type="GO" id="GO:0019684">
    <property type="term" value="P:photosynthesis, light reaction"/>
    <property type="evidence" value="ECO:0007669"/>
    <property type="project" value="InterPro"/>
</dbReference>
<dbReference type="GO" id="GO:0030077">
    <property type="term" value="C:plasma membrane light-harvesting complex"/>
    <property type="evidence" value="ECO:0007669"/>
    <property type="project" value="InterPro"/>
</dbReference>
<dbReference type="Pfam" id="PF05239">
    <property type="entry name" value="PRC"/>
    <property type="match status" value="1"/>
</dbReference>
<dbReference type="Proteomes" id="UP000010478">
    <property type="component" value="Chromosome"/>
</dbReference>
<dbReference type="Pfam" id="PF09557">
    <property type="entry name" value="DUF2382"/>
    <property type="match status" value="1"/>
</dbReference>
<dbReference type="AlphaFoldDB" id="K9VMD2"/>
<dbReference type="PANTHER" id="PTHR38463:SF1">
    <property type="entry name" value="STRESS RESPONSE PROTEIN YSNF"/>
    <property type="match status" value="1"/>
</dbReference>
<keyword evidence="4" id="KW-1185">Reference proteome</keyword>
<dbReference type="PATRIC" id="fig|179408.3.peg.5013"/>
<dbReference type="InterPro" id="IPR014747">
    <property type="entry name" value="Bac_photo_RC_H_C"/>
</dbReference>
<dbReference type="Gene3D" id="3.90.50.10">
    <property type="entry name" value="Photosynthetic Reaction Center, subunit H, domain 2"/>
    <property type="match status" value="1"/>
</dbReference>
<protein>
    <recommendedName>
        <fullName evidence="5">PRC-barrel domain protein</fullName>
    </recommendedName>
</protein>
<evidence type="ECO:0000259" key="2">
    <source>
        <dbReference type="Pfam" id="PF09557"/>
    </source>
</evidence>
<dbReference type="InterPro" id="IPR052967">
    <property type="entry name" value="Stress_Response_Assoc"/>
</dbReference>